<comment type="caution">
    <text evidence="1">The sequence shown here is derived from an EMBL/GenBank/DDBJ whole genome shotgun (WGS) entry which is preliminary data.</text>
</comment>
<reference evidence="1 3" key="1">
    <citation type="submission" date="2014-09" db="EMBL/GenBank/DDBJ databases">
        <title>Butyrate-producing bacteria isolated from human gut.</title>
        <authorList>
            <person name="Zhang Q."/>
            <person name="Zhao L."/>
        </authorList>
    </citation>
    <scope>NUCLEOTIDE SEQUENCE [LARGE SCALE GENOMIC DNA]</scope>
    <source>
        <strain evidence="1 3">R22</strain>
    </source>
</reference>
<evidence type="ECO:0000313" key="1">
    <source>
        <dbReference type="EMBL" id="PWE82284.1"/>
    </source>
</evidence>
<reference evidence="2 4" key="2">
    <citation type="submission" date="2018-08" db="EMBL/GenBank/DDBJ databases">
        <title>A genome reference for cultivated species of the human gut microbiota.</title>
        <authorList>
            <person name="Zou Y."/>
            <person name="Xue W."/>
            <person name="Luo G."/>
        </authorList>
    </citation>
    <scope>NUCLEOTIDE SEQUENCE [LARGE SCALE GENOMIC DNA]</scope>
    <source>
        <strain evidence="2 4">AM26-2LB</strain>
    </source>
</reference>
<dbReference type="InterPro" id="IPR024540">
    <property type="entry name" value="DUF3879"/>
</dbReference>
<dbReference type="Proteomes" id="UP000283501">
    <property type="component" value="Unassembled WGS sequence"/>
</dbReference>
<accession>A0A2U2ECQ4</accession>
<protein>
    <submittedName>
        <fullName evidence="1">Uncharacterized protein</fullName>
    </submittedName>
</protein>
<sequence length="215" mass="24478">MNISGLGNTYNGINTNSKQYKALKEKGWLSGIMQNEAMMSSEERMIYETFGGRDTIINNLMKQFDSEGDLLNANGVAGMDVTGKGTSWQQLTSVSEEYRQKMFDNVKREFIQENGLSNGDTTKRSDIFKDYQLSVSKDKRLSGTWTLEQYEGQYRSAMYAAVKSANPNWKPGQKFDTSILDNVKRESVESTLVKNGNRLVRNSIDVSYRIQHLWC</sequence>
<evidence type="ECO:0000313" key="3">
    <source>
        <dbReference type="Proteomes" id="UP000245905"/>
    </source>
</evidence>
<proteinExistence type="predicted"/>
<dbReference type="AlphaFoldDB" id="A0A2U2ECQ4"/>
<organism evidence="1 3">
    <name type="scientific">Agathobacter rectalis</name>
    <dbReference type="NCBI Taxonomy" id="39491"/>
    <lineage>
        <taxon>Bacteria</taxon>
        <taxon>Bacillati</taxon>
        <taxon>Bacillota</taxon>
        <taxon>Clostridia</taxon>
        <taxon>Lachnospirales</taxon>
        <taxon>Lachnospiraceae</taxon>
        <taxon>Agathobacter</taxon>
    </lineage>
</organism>
<gene>
    <name evidence="2" type="ORF">DW703_17170</name>
    <name evidence="1" type="ORF">LD38_16860</name>
</gene>
<dbReference type="EMBL" id="JRFS01000093">
    <property type="protein sequence ID" value="PWE82284.1"/>
    <property type="molecule type" value="Genomic_DNA"/>
</dbReference>
<dbReference type="Proteomes" id="UP000245905">
    <property type="component" value="Unassembled WGS sequence"/>
</dbReference>
<evidence type="ECO:0000313" key="2">
    <source>
        <dbReference type="EMBL" id="RHE98296.1"/>
    </source>
</evidence>
<dbReference type="RefSeq" id="WP_109258918.1">
    <property type="nucleotide sequence ID" value="NZ_JRFS01000093.1"/>
</dbReference>
<dbReference type="EMBL" id="QSKY01000058">
    <property type="protein sequence ID" value="RHE98296.1"/>
    <property type="molecule type" value="Genomic_DNA"/>
</dbReference>
<evidence type="ECO:0000313" key="4">
    <source>
        <dbReference type="Proteomes" id="UP000283501"/>
    </source>
</evidence>
<name>A0A2U2ECQ4_9FIRM</name>
<dbReference type="Pfam" id="PF12995">
    <property type="entry name" value="DUF3879"/>
    <property type="match status" value="1"/>
</dbReference>